<name>A0A6H2DIN7_9SPHN</name>
<gene>
    <name evidence="1" type="ORF">HF685_01820</name>
</gene>
<evidence type="ECO:0000313" key="1">
    <source>
        <dbReference type="EMBL" id="QJB68194.1"/>
    </source>
</evidence>
<dbReference type="Proteomes" id="UP000501600">
    <property type="component" value="Chromosome"/>
</dbReference>
<dbReference type="AlphaFoldDB" id="A0A6H2DIN7"/>
<keyword evidence="2" id="KW-1185">Reference proteome</keyword>
<dbReference type="EMBL" id="CP051217">
    <property type="protein sequence ID" value="QJB68194.1"/>
    <property type="molecule type" value="Genomic_DNA"/>
</dbReference>
<evidence type="ECO:0000313" key="2">
    <source>
        <dbReference type="Proteomes" id="UP000501600"/>
    </source>
</evidence>
<protein>
    <recommendedName>
        <fullName evidence="3">Phytoene synthase</fullName>
    </recommendedName>
</protein>
<dbReference type="RefSeq" id="WP_168818038.1">
    <property type="nucleotide sequence ID" value="NZ_CP051217.1"/>
</dbReference>
<organism evidence="1 2">
    <name type="scientific">Parasphingorhabdus halotolerans</name>
    <dbReference type="NCBI Taxonomy" id="2725558"/>
    <lineage>
        <taxon>Bacteria</taxon>
        <taxon>Pseudomonadati</taxon>
        <taxon>Pseudomonadota</taxon>
        <taxon>Alphaproteobacteria</taxon>
        <taxon>Sphingomonadales</taxon>
        <taxon>Sphingomonadaceae</taxon>
        <taxon>Parasphingorhabdus</taxon>
    </lineage>
</organism>
<accession>A0A6H2DIN7</accession>
<dbReference type="KEGG" id="phao:HF685_01820"/>
<evidence type="ECO:0008006" key="3">
    <source>
        <dbReference type="Google" id="ProtNLM"/>
    </source>
</evidence>
<reference evidence="1 2" key="1">
    <citation type="submission" date="2020-04" db="EMBL/GenBank/DDBJ databases">
        <title>Genome sequence for Sphingorhabdus sp. strain M1.</title>
        <authorList>
            <person name="Park S.-J."/>
        </authorList>
    </citation>
    <scope>NUCLEOTIDE SEQUENCE [LARGE SCALE GENOMIC DNA]</scope>
    <source>
        <strain evidence="1 2">JK6</strain>
    </source>
</reference>
<sequence length="223" mass="25527">MSDAFLQLDPLHRLVLAYAKPKDKDRFAVLFAIDSRFADIIRATSEILIGQIKLTWWRDILTMPPEKRPVGEPLVEQINMLQAQGTDLRPLMQLLEGWEMLLEDFPWDDRQFEQYATDRGAGFFGFCGEDAEKLTSAQRELSMSWALWDFARHCSDPEMRGLAFEKSAKHLASGQDWSFDRNGRPYSILCKLVARDVENGELTPDLLTPAVARKIVWHGLTGL</sequence>
<proteinExistence type="predicted"/>